<evidence type="ECO:0000256" key="2">
    <source>
        <dbReference type="SAM" id="MobiDB-lite"/>
    </source>
</evidence>
<evidence type="ECO:0000313" key="4">
    <source>
        <dbReference type="Proteomes" id="UP001055712"/>
    </source>
</evidence>
<evidence type="ECO:0000256" key="1">
    <source>
        <dbReference type="ARBA" id="ARBA00006781"/>
    </source>
</evidence>
<dbReference type="AlphaFoldDB" id="A0A9D4TSN5"/>
<reference evidence="3" key="1">
    <citation type="journal article" date="2019" name="Plant J.">
        <title>Chlorella vulgaris genome assembly and annotation reveals the molecular basis for metabolic acclimation to high light conditions.</title>
        <authorList>
            <person name="Cecchin M."/>
            <person name="Marcolungo L."/>
            <person name="Rossato M."/>
            <person name="Girolomoni L."/>
            <person name="Cosentino E."/>
            <person name="Cuine S."/>
            <person name="Li-Beisson Y."/>
            <person name="Delledonne M."/>
            <person name="Ballottari M."/>
        </authorList>
    </citation>
    <scope>NUCLEOTIDE SEQUENCE</scope>
    <source>
        <strain evidence="3">211/11P</strain>
    </source>
</reference>
<dbReference type="PANTHER" id="PTHR13261">
    <property type="entry name" value="BRCA2 AND CDKN1A INTERACTING PROTEIN"/>
    <property type="match status" value="1"/>
</dbReference>
<sequence length="322" mass="34897">MPKRKQQAEEDSPSVDEEQQYKSDSSSSTSDSDAPLPDSEESSDDEAGEAFQQVDVDFGFYCPQEKDFLGMRTLMQNYLDGQEWACSDMVEAIIAQGDSAGVGSVIKCGEEEDPIGVSTVLNLARHADATPLRQLRDFLLAAAGSTHRRRLEQAWAAPATGLIINERLVNSPPELSEPLQTSLFGEVQEAAEDEELSKEERQCFDLQQFLMVVRAYTDPSQQPDKAAGGSGVGAGSSKQQQQQKRKKAQALAQAQAEGVVHFLPEAECYQAAADWSFCFPAADRVAGEGELQPCRVVMLISSAAAATARTQLATLLQAAQDE</sequence>
<dbReference type="EMBL" id="SIDB01000004">
    <property type="protein sequence ID" value="KAI3433557.1"/>
    <property type="molecule type" value="Genomic_DNA"/>
</dbReference>
<comment type="caution">
    <text evidence="3">The sequence shown here is derived from an EMBL/GenBank/DDBJ whole genome shotgun (WGS) entry which is preliminary data.</text>
</comment>
<dbReference type="OrthoDB" id="27543at2759"/>
<dbReference type="PANTHER" id="PTHR13261:SF0">
    <property type="entry name" value="BRCA2 AND CDKN1A-INTERACTING PROTEIN"/>
    <property type="match status" value="1"/>
</dbReference>
<evidence type="ECO:0008006" key="5">
    <source>
        <dbReference type="Google" id="ProtNLM"/>
    </source>
</evidence>
<dbReference type="GO" id="GO:0005634">
    <property type="term" value="C:nucleus"/>
    <property type="evidence" value="ECO:0007669"/>
    <property type="project" value="TreeGrafter"/>
</dbReference>
<feature type="region of interest" description="Disordered" evidence="2">
    <location>
        <begin position="220"/>
        <end position="249"/>
    </location>
</feature>
<proteinExistence type="inferred from homology"/>
<evidence type="ECO:0000313" key="3">
    <source>
        <dbReference type="EMBL" id="KAI3433557.1"/>
    </source>
</evidence>
<feature type="compositionally biased region" description="Acidic residues" evidence="2">
    <location>
        <begin position="38"/>
        <end position="47"/>
    </location>
</feature>
<reference evidence="3" key="2">
    <citation type="submission" date="2020-11" db="EMBL/GenBank/DDBJ databases">
        <authorList>
            <person name="Cecchin M."/>
            <person name="Marcolungo L."/>
            <person name="Rossato M."/>
            <person name="Girolomoni L."/>
            <person name="Cosentino E."/>
            <person name="Cuine S."/>
            <person name="Li-Beisson Y."/>
            <person name="Delledonne M."/>
            <person name="Ballottari M."/>
        </authorList>
    </citation>
    <scope>NUCLEOTIDE SEQUENCE</scope>
    <source>
        <strain evidence="3">211/11P</strain>
        <tissue evidence="3">Whole cell</tissue>
    </source>
</reference>
<gene>
    <name evidence="3" type="ORF">D9Q98_003368</name>
</gene>
<dbReference type="Pfam" id="PF13862">
    <property type="entry name" value="BCCIP"/>
    <property type="match status" value="1"/>
</dbReference>
<comment type="similarity">
    <text evidence="1">Belongs to the BCP1 family.</text>
</comment>
<dbReference type="InterPro" id="IPR025602">
    <property type="entry name" value="BCP1_family"/>
</dbReference>
<accession>A0A9D4TSN5</accession>
<name>A0A9D4TSN5_CHLVU</name>
<keyword evidence="4" id="KW-1185">Reference proteome</keyword>
<organism evidence="3 4">
    <name type="scientific">Chlorella vulgaris</name>
    <name type="common">Green alga</name>
    <dbReference type="NCBI Taxonomy" id="3077"/>
    <lineage>
        <taxon>Eukaryota</taxon>
        <taxon>Viridiplantae</taxon>
        <taxon>Chlorophyta</taxon>
        <taxon>core chlorophytes</taxon>
        <taxon>Trebouxiophyceae</taxon>
        <taxon>Chlorellales</taxon>
        <taxon>Chlorellaceae</taxon>
        <taxon>Chlorella clade</taxon>
        <taxon>Chlorella</taxon>
    </lineage>
</organism>
<protein>
    <recommendedName>
        <fullName evidence="5">Protein BCCIP homolog</fullName>
    </recommendedName>
</protein>
<dbReference type="Proteomes" id="UP001055712">
    <property type="component" value="Unassembled WGS sequence"/>
</dbReference>
<feature type="compositionally biased region" description="Low complexity" evidence="2">
    <location>
        <begin position="23"/>
        <end position="37"/>
    </location>
</feature>
<feature type="region of interest" description="Disordered" evidence="2">
    <location>
        <begin position="1"/>
        <end position="47"/>
    </location>
</feature>
<feature type="compositionally biased region" description="Acidic residues" evidence="2">
    <location>
        <begin position="9"/>
        <end position="18"/>
    </location>
</feature>